<evidence type="ECO:0000256" key="4">
    <source>
        <dbReference type="RuleBase" id="RU003718"/>
    </source>
</evidence>
<dbReference type="SUPFAM" id="SSF53756">
    <property type="entry name" value="UDP-Glycosyltransferase/glycogen phosphorylase"/>
    <property type="match status" value="1"/>
</dbReference>
<dbReference type="PANTHER" id="PTHR11926:SF870">
    <property type="entry name" value="UDP-GLYCOSYLTRANSFERASE 75B1"/>
    <property type="match status" value="1"/>
</dbReference>
<dbReference type="EMBL" id="NQVE01000098">
    <property type="protein sequence ID" value="RAL48252.1"/>
    <property type="molecule type" value="Genomic_DNA"/>
</dbReference>
<dbReference type="AlphaFoldDB" id="A0A328DRG5"/>
<evidence type="ECO:0000313" key="6">
    <source>
        <dbReference type="EMBL" id="RAL48252.1"/>
    </source>
</evidence>
<dbReference type="InterPro" id="IPR002213">
    <property type="entry name" value="UDP_glucos_trans"/>
</dbReference>
<evidence type="ECO:0000256" key="5">
    <source>
        <dbReference type="RuleBase" id="RU362057"/>
    </source>
</evidence>
<evidence type="ECO:0000256" key="3">
    <source>
        <dbReference type="ARBA" id="ARBA00022679"/>
    </source>
</evidence>
<dbReference type="FunFam" id="3.40.50.2000:FF:000019">
    <property type="entry name" value="Glycosyltransferase"/>
    <property type="match status" value="1"/>
</dbReference>
<comment type="caution">
    <text evidence="6">The sequence shown here is derived from an EMBL/GenBank/DDBJ whole genome shotgun (WGS) entry which is preliminary data.</text>
</comment>
<dbReference type="PANTHER" id="PTHR11926">
    <property type="entry name" value="GLUCOSYL/GLUCURONOSYL TRANSFERASES"/>
    <property type="match status" value="1"/>
</dbReference>
<evidence type="ECO:0000256" key="2">
    <source>
        <dbReference type="ARBA" id="ARBA00022676"/>
    </source>
</evidence>
<sequence>MVPPPPPPHVLIVTFPAQGHINPSLRFAKRLLSLGVHVTLATSVYAHRLILKANGAGVPRAAGFNFAPFSDGYDQGFRKDRGDDFVSYMSGLKARGSLAVRDIISACAADGRPVTAVVRTILLPWVADVARDVELTSSLLWIQPAAVLGLYYYFFHGHEDVFEKEAVELPGLPRLESRDLPSFLQPSGSEGDYSFALAGFREEMEMLDRELETGQRPTVLVNTFDALEAGTLNTADIRCNLVSIGPLVPPAFLDEDDPTDTAFRGDLFENGGDDDINRWLRTQPESSVVYISFGSILNPSKPQKEEIARALLETKRPFLWVIRKKLENEAAGEEDGELSRREELEKQGMIVGWCAQTEVLKHPSVGCFVTHCGWNSTLESICSGVPVVAFPHWTDQGTNAKLLQDVWRTGVRVAAPVKNEDGVDVVGSGEIKRCIEIVTGDGEELRRNARRWRDLAWEAAGEGGSSDKNLRLFAEKVAGRIE</sequence>
<dbReference type="Proteomes" id="UP000249390">
    <property type="component" value="Unassembled WGS sequence"/>
</dbReference>
<protein>
    <recommendedName>
        <fullName evidence="5">Glycosyltransferase</fullName>
        <ecNumber evidence="5">2.4.1.-</ecNumber>
    </recommendedName>
</protein>
<keyword evidence="3 4" id="KW-0808">Transferase</keyword>
<dbReference type="GO" id="GO:0080043">
    <property type="term" value="F:quercetin 3-O-glucosyltransferase activity"/>
    <property type="evidence" value="ECO:0007669"/>
    <property type="project" value="TreeGrafter"/>
</dbReference>
<dbReference type="EC" id="2.4.1.-" evidence="5"/>
<evidence type="ECO:0000313" key="7">
    <source>
        <dbReference type="Proteomes" id="UP000249390"/>
    </source>
</evidence>
<dbReference type="Gene3D" id="3.40.50.2000">
    <property type="entry name" value="Glycogen Phosphorylase B"/>
    <property type="match status" value="2"/>
</dbReference>
<dbReference type="GO" id="GO:0080044">
    <property type="term" value="F:quercetin 7-O-glucosyltransferase activity"/>
    <property type="evidence" value="ECO:0007669"/>
    <property type="project" value="TreeGrafter"/>
</dbReference>
<keyword evidence="7" id="KW-1185">Reference proteome</keyword>
<proteinExistence type="inferred from homology"/>
<reference evidence="6 7" key="1">
    <citation type="submission" date="2018-06" db="EMBL/GenBank/DDBJ databases">
        <title>The Genome of Cuscuta australis (Dodder) Provides Insight into the Evolution of Plant Parasitism.</title>
        <authorList>
            <person name="Liu H."/>
        </authorList>
    </citation>
    <scope>NUCLEOTIDE SEQUENCE [LARGE SCALE GENOMIC DNA]</scope>
    <source>
        <strain evidence="7">cv. Yunnan</strain>
        <tissue evidence="6">Vines</tissue>
    </source>
</reference>
<dbReference type="InterPro" id="IPR035595">
    <property type="entry name" value="UDP_glycos_trans_CS"/>
</dbReference>
<evidence type="ECO:0000256" key="1">
    <source>
        <dbReference type="ARBA" id="ARBA00009995"/>
    </source>
</evidence>
<keyword evidence="2 4" id="KW-0328">Glycosyltransferase</keyword>
<dbReference type="CDD" id="cd03784">
    <property type="entry name" value="GT1_Gtf-like"/>
    <property type="match status" value="1"/>
</dbReference>
<gene>
    <name evidence="6" type="ORF">DM860_005676</name>
</gene>
<organism evidence="6 7">
    <name type="scientific">Cuscuta australis</name>
    <dbReference type="NCBI Taxonomy" id="267555"/>
    <lineage>
        <taxon>Eukaryota</taxon>
        <taxon>Viridiplantae</taxon>
        <taxon>Streptophyta</taxon>
        <taxon>Embryophyta</taxon>
        <taxon>Tracheophyta</taxon>
        <taxon>Spermatophyta</taxon>
        <taxon>Magnoliopsida</taxon>
        <taxon>eudicotyledons</taxon>
        <taxon>Gunneridae</taxon>
        <taxon>Pentapetalae</taxon>
        <taxon>asterids</taxon>
        <taxon>lamiids</taxon>
        <taxon>Solanales</taxon>
        <taxon>Convolvulaceae</taxon>
        <taxon>Cuscuteae</taxon>
        <taxon>Cuscuta</taxon>
        <taxon>Cuscuta subgen. Grammica</taxon>
        <taxon>Cuscuta sect. Cleistogrammica</taxon>
    </lineage>
</organism>
<comment type="similarity">
    <text evidence="1 4">Belongs to the UDP-glycosyltransferase family.</text>
</comment>
<dbReference type="Pfam" id="PF00201">
    <property type="entry name" value="UDPGT"/>
    <property type="match status" value="1"/>
</dbReference>
<dbReference type="PROSITE" id="PS00375">
    <property type="entry name" value="UDPGT"/>
    <property type="match status" value="1"/>
</dbReference>
<accession>A0A328DRG5</accession>
<name>A0A328DRG5_9ASTE</name>